<sequence length="208" mass="23588">MVSDRWRRFYEERDYDHCIYREGETMIEYLATFCEQIGIPETVLSVGCGPAVLELELAERFPNTEFTCVDVADRVIEDGRERASEQGLENVEFVVGALPALDLERQFDLVYCMATTYFVRDVDAAFATLYEHVELGGYLVADYPSEALGEWVAEQDEHTQAFFELVAAGENIWTRDEIATLFDDSVEDYGEAVGAADTLTHAIYLEKS</sequence>
<dbReference type="PANTHER" id="PTHR45128:SF1">
    <property type="entry name" value="S-ADENOSYLMETHIONINE-DEPENDENT METHYLTRANSFERASE RV2258C"/>
    <property type="match status" value="1"/>
</dbReference>
<protein>
    <submittedName>
        <fullName evidence="2">Class I SAM-dependent methyltransferase</fullName>
    </submittedName>
</protein>
<evidence type="ECO:0000313" key="3">
    <source>
        <dbReference type="Proteomes" id="UP000296706"/>
    </source>
</evidence>
<keyword evidence="2" id="KW-0489">Methyltransferase</keyword>
<dbReference type="Proteomes" id="UP000296706">
    <property type="component" value="Chromosome"/>
</dbReference>
<dbReference type="InterPro" id="IPR053173">
    <property type="entry name" value="SAM-binding_MTase"/>
</dbReference>
<dbReference type="Gene3D" id="3.40.50.150">
    <property type="entry name" value="Vaccinia Virus protein VP39"/>
    <property type="match status" value="1"/>
</dbReference>
<keyword evidence="2" id="KW-0808">Transferase</keyword>
<dbReference type="AlphaFoldDB" id="A0A4D6HDM0"/>
<dbReference type="InterPro" id="IPR041698">
    <property type="entry name" value="Methyltransf_25"/>
</dbReference>
<dbReference type="OrthoDB" id="147504at2157"/>
<feature type="domain" description="Methyltransferase" evidence="1">
    <location>
        <begin position="43"/>
        <end position="137"/>
    </location>
</feature>
<organism evidence="2 3">
    <name type="scientific">Halapricum salinum</name>
    <dbReference type="NCBI Taxonomy" id="1457250"/>
    <lineage>
        <taxon>Archaea</taxon>
        <taxon>Methanobacteriati</taxon>
        <taxon>Methanobacteriota</taxon>
        <taxon>Stenosarchaea group</taxon>
        <taxon>Halobacteria</taxon>
        <taxon>Halobacteriales</taxon>
        <taxon>Haloarculaceae</taxon>
        <taxon>Halapricum</taxon>
    </lineage>
</organism>
<evidence type="ECO:0000259" key="1">
    <source>
        <dbReference type="Pfam" id="PF13649"/>
    </source>
</evidence>
<dbReference type="GeneID" id="39848577"/>
<dbReference type="PANTHER" id="PTHR45128">
    <property type="entry name" value="METHYLTRANSFERASE TYPE 11"/>
    <property type="match status" value="1"/>
</dbReference>
<dbReference type="RefSeq" id="WP_049994500.1">
    <property type="nucleotide sequence ID" value="NZ_CP031310.1"/>
</dbReference>
<dbReference type="EMBL" id="CP031310">
    <property type="protein sequence ID" value="QCC51890.1"/>
    <property type="molecule type" value="Genomic_DNA"/>
</dbReference>
<proteinExistence type="predicted"/>
<dbReference type="Pfam" id="PF13649">
    <property type="entry name" value="Methyltransf_25"/>
    <property type="match status" value="1"/>
</dbReference>
<dbReference type="STRING" id="1457250.GCA_000755225_00505"/>
<dbReference type="KEGG" id="hsn:DV733_11905"/>
<dbReference type="InterPro" id="IPR029063">
    <property type="entry name" value="SAM-dependent_MTases_sf"/>
</dbReference>
<dbReference type="CDD" id="cd02440">
    <property type="entry name" value="AdoMet_MTases"/>
    <property type="match status" value="1"/>
</dbReference>
<keyword evidence="3" id="KW-1185">Reference proteome</keyword>
<reference evidence="2 3" key="1">
    <citation type="journal article" date="2019" name="Nat. Commun.">
        <title>A new type of DNA phosphorothioation-based antiviral system in archaea.</title>
        <authorList>
            <person name="Xiong L."/>
            <person name="Liu S."/>
            <person name="Chen S."/>
            <person name="Xiao Y."/>
            <person name="Zhu B."/>
            <person name="Gao Y."/>
            <person name="Zhang Y."/>
            <person name="Chen B."/>
            <person name="Luo J."/>
            <person name="Deng Z."/>
            <person name="Chen X."/>
            <person name="Wang L."/>
            <person name="Chen S."/>
        </authorList>
    </citation>
    <scope>NUCLEOTIDE SEQUENCE [LARGE SCALE GENOMIC DNA]</scope>
    <source>
        <strain evidence="2 3">CBA1105</strain>
    </source>
</reference>
<dbReference type="GO" id="GO:0008168">
    <property type="term" value="F:methyltransferase activity"/>
    <property type="evidence" value="ECO:0007669"/>
    <property type="project" value="UniProtKB-KW"/>
</dbReference>
<name>A0A4D6HDM0_9EURY</name>
<dbReference type="GO" id="GO:0032259">
    <property type="term" value="P:methylation"/>
    <property type="evidence" value="ECO:0007669"/>
    <property type="project" value="UniProtKB-KW"/>
</dbReference>
<gene>
    <name evidence="2" type="ORF">DV733_11905</name>
</gene>
<dbReference type="SUPFAM" id="SSF53335">
    <property type="entry name" value="S-adenosyl-L-methionine-dependent methyltransferases"/>
    <property type="match status" value="1"/>
</dbReference>
<evidence type="ECO:0000313" key="2">
    <source>
        <dbReference type="EMBL" id="QCC51890.1"/>
    </source>
</evidence>
<accession>A0A4D6HDM0</accession>